<comment type="caution">
    <text evidence="14">The sequence shown here is derived from an EMBL/GenBank/DDBJ whole genome shotgun (WGS) entry which is preliminary data.</text>
</comment>
<comment type="similarity">
    <text evidence="2">Belongs to the UPF0053 family.</text>
</comment>
<dbReference type="InterPro" id="IPR016169">
    <property type="entry name" value="FAD-bd_PCMH_sub2"/>
</dbReference>
<dbReference type="PANTHER" id="PTHR22777:SF32">
    <property type="entry name" value="UPF0053 INNER MEMBRANE PROTEIN YFJD"/>
    <property type="match status" value="1"/>
</dbReference>
<keyword evidence="15" id="KW-1185">Reference proteome</keyword>
<dbReference type="Pfam" id="PF00571">
    <property type="entry name" value="CBS"/>
    <property type="match status" value="2"/>
</dbReference>
<dbReference type="Gene3D" id="3.10.580.10">
    <property type="entry name" value="CBS-domain"/>
    <property type="match status" value="1"/>
</dbReference>
<evidence type="ECO:0000256" key="5">
    <source>
        <dbReference type="ARBA" id="ARBA00022737"/>
    </source>
</evidence>
<evidence type="ECO:0000256" key="11">
    <source>
        <dbReference type="SAM" id="Phobius"/>
    </source>
</evidence>
<keyword evidence="8 10" id="KW-0472">Membrane</keyword>
<dbReference type="InterPro" id="IPR036318">
    <property type="entry name" value="FAD-bd_PCMH-like_sf"/>
</dbReference>
<dbReference type="SMART" id="SM01091">
    <property type="entry name" value="CorC_HlyC"/>
    <property type="match status" value="1"/>
</dbReference>
<dbReference type="InterPro" id="IPR005170">
    <property type="entry name" value="Transptr-assoc_dom"/>
</dbReference>
<dbReference type="PANTHER" id="PTHR22777">
    <property type="entry name" value="HEMOLYSIN-RELATED"/>
    <property type="match status" value="1"/>
</dbReference>
<evidence type="ECO:0000256" key="2">
    <source>
        <dbReference type="ARBA" id="ARBA00006337"/>
    </source>
</evidence>
<feature type="transmembrane region" description="Helical" evidence="11">
    <location>
        <begin position="121"/>
        <end position="143"/>
    </location>
</feature>
<evidence type="ECO:0000256" key="8">
    <source>
        <dbReference type="ARBA" id="ARBA00023136"/>
    </source>
</evidence>
<dbReference type="SUPFAM" id="SSF56176">
    <property type="entry name" value="FAD-binding/transporter-associated domain-like"/>
    <property type="match status" value="1"/>
</dbReference>
<dbReference type="SUPFAM" id="SSF54631">
    <property type="entry name" value="CBS-domain pair"/>
    <property type="match status" value="1"/>
</dbReference>
<dbReference type="Proteomes" id="UP000306791">
    <property type="component" value="Unassembled WGS sequence"/>
</dbReference>
<dbReference type="PROSITE" id="PS51846">
    <property type="entry name" value="CNNM"/>
    <property type="match status" value="1"/>
</dbReference>
<evidence type="ECO:0000256" key="3">
    <source>
        <dbReference type="ARBA" id="ARBA00022475"/>
    </source>
</evidence>
<dbReference type="Pfam" id="PF01595">
    <property type="entry name" value="CNNM"/>
    <property type="match status" value="1"/>
</dbReference>
<dbReference type="EMBL" id="VANI01000015">
    <property type="protein sequence ID" value="TLM76271.1"/>
    <property type="molecule type" value="Genomic_DNA"/>
</dbReference>
<evidence type="ECO:0000256" key="4">
    <source>
        <dbReference type="ARBA" id="ARBA00022692"/>
    </source>
</evidence>
<feature type="transmembrane region" description="Helical" evidence="11">
    <location>
        <begin position="59"/>
        <end position="83"/>
    </location>
</feature>
<dbReference type="InterPro" id="IPR046342">
    <property type="entry name" value="CBS_dom_sf"/>
</dbReference>
<reference evidence="14 15" key="1">
    <citation type="submission" date="2019-05" db="EMBL/GenBank/DDBJ databases">
        <title>Microbulbifer harenosus sp. nov., an alginate-degrading bacterium isolated from coastal sand.</title>
        <authorList>
            <person name="Huang H."/>
            <person name="Mo K."/>
            <person name="Bao S."/>
        </authorList>
    </citation>
    <scope>NUCLEOTIDE SEQUENCE [LARGE SCALE GENOMIC DNA]</scope>
    <source>
        <strain evidence="14 15">HB161719</strain>
    </source>
</reference>
<evidence type="ECO:0000259" key="12">
    <source>
        <dbReference type="PROSITE" id="PS51371"/>
    </source>
</evidence>
<sequence length="420" mass="46267">MPPGLLFALIGLLIVISAFFSSSETSMMALNRYRLRHQAKSGHRGAKRAVDLLSRPDKLIGAILIGNNLVNILATAITTVLFTRLYGEAGVAYATAALTLVILIFAEVTPKTIAALHPEKVAFPASLALRPLMWLMAPFVWLVGSISNGLARLVGVEAGKESEAEHLAPEELRTVVFESGALLPTKHKGMLLNVLDLDQATVEDIMIPRNEVIGLDLDSSAELILKQLAESSYTRLPVYRGDINHVVGILHLRRAAQILRDGPETLTAETLKSHLDEPYFVPEATPLPTLLMNFQQKKRRMGLVVDEYGEVMGIVTLEDLLEEIVGDFTASPVPSDDEEIVEQEDGWYLVDGGTSIRDINRTLHWNLPTDGPKTFNGLIMEHLESIPEGNISLYIQNYLIEIVEVSDKMITSARIRKVHG</sequence>
<feature type="transmembrane region" description="Helical" evidence="11">
    <location>
        <begin position="90"/>
        <end position="109"/>
    </location>
</feature>
<keyword evidence="3" id="KW-1003">Cell membrane</keyword>
<feature type="domain" description="CBS" evidence="12">
    <location>
        <begin position="206"/>
        <end position="265"/>
    </location>
</feature>
<feature type="domain" description="CBS" evidence="12">
    <location>
        <begin position="272"/>
        <end position="331"/>
    </location>
</feature>
<comment type="subcellular location">
    <subcellularLocation>
        <location evidence="1">Cell membrane</location>
        <topology evidence="1">Multi-pass membrane protein</topology>
    </subcellularLocation>
</comment>
<dbReference type="NCBIfam" id="NF008604">
    <property type="entry name" value="PRK11573.1"/>
    <property type="match status" value="1"/>
</dbReference>
<evidence type="ECO:0000256" key="1">
    <source>
        <dbReference type="ARBA" id="ARBA00004651"/>
    </source>
</evidence>
<organism evidence="14 15">
    <name type="scientific">Microbulbifer harenosus</name>
    <dbReference type="NCBI Taxonomy" id="2576840"/>
    <lineage>
        <taxon>Bacteria</taxon>
        <taxon>Pseudomonadati</taxon>
        <taxon>Pseudomonadota</taxon>
        <taxon>Gammaproteobacteria</taxon>
        <taxon>Cellvibrionales</taxon>
        <taxon>Microbulbiferaceae</taxon>
        <taxon>Microbulbifer</taxon>
    </lineage>
</organism>
<dbReference type="InterPro" id="IPR000644">
    <property type="entry name" value="CBS_dom"/>
</dbReference>
<dbReference type="Gene3D" id="3.30.465.10">
    <property type="match status" value="1"/>
</dbReference>
<evidence type="ECO:0000259" key="13">
    <source>
        <dbReference type="PROSITE" id="PS51846"/>
    </source>
</evidence>
<accession>A0ABY2UFE7</accession>
<dbReference type="Pfam" id="PF03471">
    <property type="entry name" value="CorC_HlyC"/>
    <property type="match status" value="1"/>
</dbReference>
<evidence type="ECO:0000313" key="14">
    <source>
        <dbReference type="EMBL" id="TLM76271.1"/>
    </source>
</evidence>
<feature type="domain" description="CNNM transmembrane" evidence="13">
    <location>
        <begin position="1"/>
        <end position="196"/>
    </location>
</feature>
<proteinExistence type="inferred from homology"/>
<evidence type="ECO:0000256" key="7">
    <source>
        <dbReference type="ARBA" id="ARBA00023122"/>
    </source>
</evidence>
<keyword evidence="7 9" id="KW-0129">CBS domain</keyword>
<name>A0ABY2UFE7_9GAMM</name>
<gene>
    <name evidence="14" type="ORF">FDY93_14875</name>
</gene>
<keyword evidence="5" id="KW-0677">Repeat</keyword>
<evidence type="ECO:0000256" key="10">
    <source>
        <dbReference type="PROSITE-ProRule" id="PRU01193"/>
    </source>
</evidence>
<dbReference type="InterPro" id="IPR002550">
    <property type="entry name" value="CNNM"/>
</dbReference>
<evidence type="ECO:0000256" key="6">
    <source>
        <dbReference type="ARBA" id="ARBA00022989"/>
    </source>
</evidence>
<dbReference type="InterPro" id="IPR044751">
    <property type="entry name" value="Ion_transp-like_CBS"/>
</dbReference>
<dbReference type="PROSITE" id="PS51371">
    <property type="entry name" value="CBS"/>
    <property type="match status" value="2"/>
</dbReference>
<evidence type="ECO:0000256" key="9">
    <source>
        <dbReference type="PROSITE-ProRule" id="PRU00703"/>
    </source>
</evidence>
<keyword evidence="6 10" id="KW-1133">Transmembrane helix</keyword>
<protein>
    <submittedName>
        <fullName evidence="14">HlyC/CorC family transporter</fullName>
    </submittedName>
</protein>
<evidence type="ECO:0000313" key="15">
    <source>
        <dbReference type="Proteomes" id="UP000306791"/>
    </source>
</evidence>
<keyword evidence="4 10" id="KW-0812">Transmembrane</keyword>
<dbReference type="CDD" id="cd04590">
    <property type="entry name" value="CBS_pair_CorC_HlyC_assoc"/>
    <property type="match status" value="1"/>
</dbReference>